<evidence type="ECO:0000256" key="2">
    <source>
        <dbReference type="ARBA" id="ARBA00022741"/>
    </source>
</evidence>
<dbReference type="InterPro" id="IPR008280">
    <property type="entry name" value="Tub_FtsZ_C"/>
</dbReference>
<dbReference type="InterPro" id="IPR037103">
    <property type="entry name" value="Tubulin/FtsZ-like_C"/>
</dbReference>
<comment type="function">
    <text evidence="4 6">Essential cell division protein that forms a contractile ring structure (Z ring) at the future cell division site. The regulation of the ring assembly controls the timing and the location of cell division. One of the functions of the FtsZ ring is to recruit other cell division proteins to the septum to produce a new cell wall between the dividing cells. Binds GTP and shows GTPase activity.</text>
</comment>
<dbReference type="SMART" id="SM00865">
    <property type="entry name" value="Tubulin_C"/>
    <property type="match status" value="1"/>
</dbReference>
<feature type="binding site" evidence="4">
    <location>
        <begin position="113"/>
        <end position="115"/>
    </location>
    <ligand>
        <name>GTP</name>
        <dbReference type="ChEBI" id="CHEBI:37565"/>
    </ligand>
</feature>
<evidence type="ECO:0000256" key="4">
    <source>
        <dbReference type="HAMAP-Rule" id="MF_00909"/>
    </source>
</evidence>
<feature type="compositionally biased region" description="Acidic residues" evidence="7">
    <location>
        <begin position="401"/>
        <end position="410"/>
    </location>
</feature>
<accession>A0ABT8KL30</accession>
<proteinExistence type="inferred from homology"/>
<dbReference type="SUPFAM" id="SSF55307">
    <property type="entry name" value="Tubulin C-terminal domain-like"/>
    <property type="match status" value="1"/>
</dbReference>
<dbReference type="PROSITE" id="PS01134">
    <property type="entry name" value="FTSZ_1"/>
    <property type="match status" value="1"/>
</dbReference>
<comment type="subcellular location">
    <subcellularLocation>
        <location evidence="4">Cytoplasm</location>
    </subcellularLocation>
    <text evidence="4">Assembles at midcell at the inner surface of the cytoplasmic membrane.</text>
</comment>
<dbReference type="InterPro" id="IPR020805">
    <property type="entry name" value="Cell_div_FtsZ_CS"/>
</dbReference>
<feature type="binding site" evidence="4">
    <location>
        <position position="148"/>
    </location>
    <ligand>
        <name>GTP</name>
        <dbReference type="ChEBI" id="CHEBI:37565"/>
    </ligand>
</feature>
<keyword evidence="4 6" id="KW-0131">Cell cycle</keyword>
<dbReference type="PANTHER" id="PTHR30314:SF3">
    <property type="entry name" value="MITOCHONDRIAL DIVISION PROTEIN FSZA"/>
    <property type="match status" value="1"/>
</dbReference>
<dbReference type="PANTHER" id="PTHR30314">
    <property type="entry name" value="CELL DIVISION PROTEIN FTSZ-RELATED"/>
    <property type="match status" value="1"/>
</dbReference>
<evidence type="ECO:0000259" key="9">
    <source>
        <dbReference type="SMART" id="SM00865"/>
    </source>
</evidence>
<dbReference type="Pfam" id="PF00091">
    <property type="entry name" value="Tubulin"/>
    <property type="match status" value="1"/>
</dbReference>
<dbReference type="InterPro" id="IPR045061">
    <property type="entry name" value="FtsZ/CetZ"/>
</dbReference>
<feature type="region of interest" description="Disordered" evidence="7">
    <location>
        <begin position="362"/>
        <end position="430"/>
    </location>
</feature>
<dbReference type="NCBIfam" id="TIGR00065">
    <property type="entry name" value="ftsZ"/>
    <property type="match status" value="1"/>
</dbReference>
<evidence type="ECO:0000256" key="5">
    <source>
        <dbReference type="NCBIfam" id="TIGR00065"/>
    </source>
</evidence>
<evidence type="ECO:0000256" key="1">
    <source>
        <dbReference type="ARBA" id="ARBA00009690"/>
    </source>
</evidence>
<feature type="binding site" evidence="4">
    <location>
        <position position="191"/>
    </location>
    <ligand>
        <name>GTP</name>
        <dbReference type="ChEBI" id="CHEBI:37565"/>
    </ligand>
</feature>
<keyword evidence="4 6" id="KW-0132">Cell division</keyword>
<dbReference type="GO" id="GO:0051301">
    <property type="term" value="P:cell division"/>
    <property type="evidence" value="ECO:0007669"/>
    <property type="project" value="UniProtKB-KW"/>
</dbReference>
<evidence type="ECO:0000259" key="8">
    <source>
        <dbReference type="SMART" id="SM00864"/>
    </source>
</evidence>
<keyword evidence="4 6" id="KW-0717">Septation</keyword>
<feature type="compositionally biased region" description="Basic and acidic residues" evidence="7">
    <location>
        <begin position="379"/>
        <end position="394"/>
    </location>
</feature>
<feature type="region of interest" description="Disordered" evidence="7">
    <location>
        <begin position="439"/>
        <end position="458"/>
    </location>
</feature>
<evidence type="ECO:0000256" key="6">
    <source>
        <dbReference type="RuleBase" id="RU000631"/>
    </source>
</evidence>
<dbReference type="SUPFAM" id="SSF52490">
    <property type="entry name" value="Tubulin nucleotide-binding domain-like"/>
    <property type="match status" value="1"/>
</dbReference>
<evidence type="ECO:0000256" key="7">
    <source>
        <dbReference type="SAM" id="MobiDB-lite"/>
    </source>
</evidence>
<organism evidence="10 11">
    <name type="scientific">Splendidivirga corallicola</name>
    <dbReference type="NCBI Taxonomy" id="3051826"/>
    <lineage>
        <taxon>Bacteria</taxon>
        <taxon>Pseudomonadati</taxon>
        <taxon>Bacteroidota</taxon>
        <taxon>Cytophagia</taxon>
        <taxon>Cytophagales</taxon>
        <taxon>Splendidivirgaceae</taxon>
        <taxon>Splendidivirga</taxon>
    </lineage>
</organism>
<dbReference type="Pfam" id="PF12327">
    <property type="entry name" value="FtsZ_C"/>
    <property type="match status" value="1"/>
</dbReference>
<keyword evidence="3 4" id="KW-0342">GTP-binding</keyword>
<comment type="subunit">
    <text evidence="4">Homodimer. Polymerizes to form a dynamic ring structure in a strictly GTP-dependent manner. Interacts directly with several other division proteins.</text>
</comment>
<keyword evidence="2 4" id="KW-0547">Nucleotide-binding</keyword>
<name>A0ABT8KL30_9BACT</name>
<dbReference type="Proteomes" id="UP001172082">
    <property type="component" value="Unassembled WGS sequence"/>
</dbReference>
<feature type="domain" description="Tubulin/FtsZ 2-layer sandwich" evidence="9">
    <location>
        <begin position="211"/>
        <end position="331"/>
    </location>
</feature>
<feature type="binding site" evidence="4">
    <location>
        <begin position="25"/>
        <end position="29"/>
    </location>
    <ligand>
        <name>GTP</name>
        <dbReference type="ChEBI" id="CHEBI:37565"/>
    </ligand>
</feature>
<dbReference type="InterPro" id="IPR024757">
    <property type="entry name" value="FtsZ_C"/>
</dbReference>
<dbReference type="Gene3D" id="3.40.50.1440">
    <property type="entry name" value="Tubulin/FtsZ, GTPase domain"/>
    <property type="match status" value="1"/>
</dbReference>
<dbReference type="Gene3D" id="3.30.1330.20">
    <property type="entry name" value="Tubulin/FtsZ, C-terminal domain"/>
    <property type="match status" value="1"/>
</dbReference>
<dbReference type="PRINTS" id="PR00423">
    <property type="entry name" value="CELLDVISFTSZ"/>
</dbReference>
<protein>
    <recommendedName>
        <fullName evidence="4 5">Cell division protein FtsZ</fullName>
    </recommendedName>
</protein>
<dbReference type="InterPro" id="IPR000158">
    <property type="entry name" value="Cell_div_FtsZ"/>
</dbReference>
<evidence type="ECO:0000313" key="11">
    <source>
        <dbReference type="Proteomes" id="UP001172082"/>
    </source>
</evidence>
<comment type="caution">
    <text evidence="10">The sequence shown here is derived from an EMBL/GenBank/DDBJ whole genome shotgun (WGS) entry which is preliminary data.</text>
</comment>
<keyword evidence="11" id="KW-1185">Reference proteome</keyword>
<gene>
    <name evidence="4 10" type="primary">ftsZ</name>
    <name evidence="10" type="ORF">QQ008_08640</name>
</gene>
<dbReference type="PROSITE" id="PS01135">
    <property type="entry name" value="FTSZ_2"/>
    <property type="match status" value="1"/>
</dbReference>
<comment type="similarity">
    <text evidence="1 4 6">Belongs to the FtsZ family.</text>
</comment>
<dbReference type="EMBL" id="JAUJEA010000002">
    <property type="protein sequence ID" value="MDN5201426.1"/>
    <property type="molecule type" value="Genomic_DNA"/>
</dbReference>
<dbReference type="InterPro" id="IPR003008">
    <property type="entry name" value="Tubulin_FtsZ_GTPase"/>
</dbReference>
<dbReference type="CDD" id="cd02201">
    <property type="entry name" value="FtsZ_type1"/>
    <property type="match status" value="1"/>
</dbReference>
<dbReference type="InterPro" id="IPR018316">
    <property type="entry name" value="Tubulin/FtsZ_2-layer-sand-dom"/>
</dbReference>
<dbReference type="HAMAP" id="MF_00909">
    <property type="entry name" value="FtsZ"/>
    <property type="match status" value="1"/>
</dbReference>
<reference evidence="10" key="1">
    <citation type="submission" date="2023-06" db="EMBL/GenBank/DDBJ databases">
        <title>Genomic of Parafulvivirga corallium.</title>
        <authorList>
            <person name="Wang G."/>
        </authorList>
    </citation>
    <scope>NUCLEOTIDE SEQUENCE</scope>
    <source>
        <strain evidence="10">BMA10</strain>
    </source>
</reference>
<evidence type="ECO:0000256" key="3">
    <source>
        <dbReference type="ARBA" id="ARBA00023134"/>
    </source>
</evidence>
<dbReference type="SMART" id="SM00864">
    <property type="entry name" value="Tubulin"/>
    <property type="match status" value="1"/>
</dbReference>
<sequence>MSDSSYKFEIPKHHKSIIKVIGVGGGGSNAVNHMFSQGIKDVEFIVCNTDAQALNGSGIPNRLQLGVNLTEGLGAGANPEVGAAAAHESKEEIREMLSGDTRMVFITAGMGGGTGTGAAPVIAKVAKELDILTVGIVTAPFVFEGKKKMIQAEKGIEELKQNCDTVLVILNDNLREIYGNLSITQAFSQADNVLLTAAKGIAEIITVPGHVNVDFEDVKTTMKNSGTAIMGSSETEGENRARRAAEEAISSPLLDSKDINGAQKILLSIISGDQAELQMDELTEITSYIQEKAGDEAQVIFGHGVDPELGNGLRVTVIATGFEQDHYNQGNAEVKKVIDLESNKQITMFEDDSVSIESGVDPMINENPRNQERGYSFDVSKEGNEPIVPKDDHGNSVGDEIYFDLEDNYDQNEGGTVRNNPVEGDVKDDLESKRERLQQEGQRRLNELRNSKRPDFSADDYKNWLEVPAYKRRNVTLQNIPHSSDQHISRFNLNDDYYISKNNKFLHDQPD</sequence>
<feature type="binding site" evidence="4">
    <location>
        <position position="144"/>
    </location>
    <ligand>
        <name>GTP</name>
        <dbReference type="ChEBI" id="CHEBI:37565"/>
    </ligand>
</feature>
<feature type="domain" description="Tubulin/FtsZ GTPase" evidence="8">
    <location>
        <begin position="17"/>
        <end position="209"/>
    </location>
</feature>
<evidence type="ECO:0000313" key="10">
    <source>
        <dbReference type="EMBL" id="MDN5201426.1"/>
    </source>
</evidence>
<dbReference type="RefSeq" id="WP_346751486.1">
    <property type="nucleotide sequence ID" value="NZ_JAUJEA010000002.1"/>
</dbReference>
<keyword evidence="4" id="KW-0963">Cytoplasm</keyword>
<dbReference type="InterPro" id="IPR036525">
    <property type="entry name" value="Tubulin/FtsZ_GTPase_sf"/>
</dbReference>